<dbReference type="InterPro" id="IPR020458">
    <property type="entry name" value="Znf_DskA_TraR_CS"/>
</dbReference>
<dbReference type="PROSITE" id="PS51128">
    <property type="entry name" value="ZF_DKSA_2"/>
    <property type="match status" value="1"/>
</dbReference>
<feature type="zinc finger region" description="dksA C4-type" evidence="5">
    <location>
        <begin position="84"/>
        <end position="108"/>
    </location>
</feature>
<proteinExistence type="predicted"/>
<evidence type="ECO:0000256" key="5">
    <source>
        <dbReference type="PROSITE-ProRule" id="PRU00510"/>
    </source>
</evidence>
<feature type="domain" description="Zinc finger DksA/TraR C4-type" evidence="7">
    <location>
        <begin position="80"/>
        <end position="113"/>
    </location>
</feature>
<dbReference type="EMBL" id="NRJH01000031">
    <property type="protein sequence ID" value="RIY32671.1"/>
    <property type="molecule type" value="Genomic_DNA"/>
</dbReference>
<sequence length="121" mass="14286">MNKRQLQHIKDIIIATKENLLKQLDETKEAWREEKGNYADEVDQADHESDFAITLRNRDRERRLILKLDKTLTRIENDPDFGYCDKCGDEIGMRRLEARPTAELCINCKSKSEIHERQQKG</sequence>
<dbReference type="InterPro" id="IPR012784">
    <property type="entry name" value="DksA_RNA_pol-bd"/>
</dbReference>
<dbReference type="InterPro" id="IPR000962">
    <property type="entry name" value="Znf_DskA_TraR"/>
</dbReference>
<protein>
    <submittedName>
        <fullName evidence="9">RNA polymerase-binding protein DksA</fullName>
    </submittedName>
</protein>
<gene>
    <name evidence="9" type="primary">dksA</name>
    <name evidence="9" type="ORF">CJP74_03900</name>
</gene>
<evidence type="ECO:0000259" key="8">
    <source>
        <dbReference type="Pfam" id="PF21157"/>
    </source>
</evidence>
<keyword evidence="6" id="KW-0175">Coiled coil</keyword>
<dbReference type="SUPFAM" id="SSF109635">
    <property type="entry name" value="DnaK suppressor protein DksA, alpha-hairpin domain"/>
    <property type="match status" value="1"/>
</dbReference>
<dbReference type="Pfam" id="PF01258">
    <property type="entry name" value="zf-dskA_traR"/>
    <property type="match status" value="1"/>
</dbReference>
<evidence type="ECO:0000259" key="7">
    <source>
        <dbReference type="Pfam" id="PF01258"/>
    </source>
</evidence>
<dbReference type="PANTHER" id="PTHR33823">
    <property type="entry name" value="RNA POLYMERASE-BINDING TRANSCRIPTION FACTOR DKSA-RELATED"/>
    <property type="match status" value="1"/>
</dbReference>
<organism evidence="9 10">
    <name type="scientific">Psittacicella melopsittaci</name>
    <dbReference type="NCBI Taxonomy" id="2028576"/>
    <lineage>
        <taxon>Bacteria</taxon>
        <taxon>Pseudomonadati</taxon>
        <taxon>Pseudomonadota</taxon>
        <taxon>Gammaproteobacteria</taxon>
        <taxon>Pasteurellales</taxon>
        <taxon>Psittacicellaceae</taxon>
        <taxon>Psittacicella</taxon>
    </lineage>
</organism>
<evidence type="ECO:0000256" key="4">
    <source>
        <dbReference type="ARBA" id="ARBA00022833"/>
    </source>
</evidence>
<dbReference type="SUPFAM" id="SSF57716">
    <property type="entry name" value="Glucocorticoid receptor-like (DNA-binding domain)"/>
    <property type="match status" value="1"/>
</dbReference>
<comment type="caution">
    <text evidence="9">The sequence shown here is derived from an EMBL/GenBank/DDBJ whole genome shotgun (WGS) entry which is preliminary data.</text>
</comment>
<dbReference type="PANTHER" id="PTHR33823:SF2">
    <property type="entry name" value="RNA POLYMERASE-BINDING TRANSCRIPTION FACTOR DKSA"/>
    <property type="match status" value="1"/>
</dbReference>
<keyword evidence="1" id="KW-0963">Cytoplasm</keyword>
<name>A0A3A1Y5D5_9GAMM</name>
<keyword evidence="2" id="KW-0479">Metal-binding</keyword>
<feature type="coiled-coil region" evidence="6">
    <location>
        <begin position="14"/>
        <end position="48"/>
    </location>
</feature>
<dbReference type="OrthoDB" id="9803742at2"/>
<accession>A0A3A1Y5D5</accession>
<dbReference type="PROSITE" id="PS01102">
    <property type="entry name" value="ZF_DKSA_1"/>
    <property type="match status" value="1"/>
</dbReference>
<dbReference type="GO" id="GO:0008270">
    <property type="term" value="F:zinc ion binding"/>
    <property type="evidence" value="ECO:0007669"/>
    <property type="project" value="UniProtKB-KW"/>
</dbReference>
<evidence type="ECO:0000256" key="2">
    <source>
        <dbReference type="ARBA" id="ARBA00022723"/>
    </source>
</evidence>
<keyword evidence="3" id="KW-0863">Zinc-finger</keyword>
<feature type="domain" description="DnaK suppressor protein DksA N-terminal" evidence="8">
    <location>
        <begin position="5"/>
        <end position="75"/>
    </location>
</feature>
<dbReference type="InterPro" id="IPR048489">
    <property type="entry name" value="DksA_N"/>
</dbReference>
<dbReference type="Pfam" id="PF21157">
    <property type="entry name" value="DksA_N"/>
    <property type="match status" value="1"/>
</dbReference>
<dbReference type="Gene3D" id="1.20.120.910">
    <property type="entry name" value="DksA, coiled-coil domain"/>
    <property type="match status" value="1"/>
</dbReference>
<evidence type="ECO:0000313" key="10">
    <source>
        <dbReference type="Proteomes" id="UP000266258"/>
    </source>
</evidence>
<evidence type="ECO:0000313" key="9">
    <source>
        <dbReference type="EMBL" id="RIY32671.1"/>
    </source>
</evidence>
<dbReference type="AlphaFoldDB" id="A0A3A1Y5D5"/>
<dbReference type="NCBIfam" id="TIGR02420">
    <property type="entry name" value="dksA"/>
    <property type="match status" value="1"/>
</dbReference>
<evidence type="ECO:0000256" key="3">
    <source>
        <dbReference type="ARBA" id="ARBA00022771"/>
    </source>
</evidence>
<reference evidence="9 10" key="1">
    <citation type="submission" date="2017-08" db="EMBL/GenBank/DDBJ databases">
        <title>Reclassification of Bisgaard taxon 37 and 44.</title>
        <authorList>
            <person name="Christensen H."/>
        </authorList>
    </citation>
    <scope>NUCLEOTIDE SEQUENCE [LARGE SCALE GENOMIC DNA]</scope>
    <source>
        <strain evidence="9 10">B96_4</strain>
    </source>
</reference>
<evidence type="ECO:0000256" key="1">
    <source>
        <dbReference type="ARBA" id="ARBA00022490"/>
    </source>
</evidence>
<dbReference type="InterPro" id="IPR037187">
    <property type="entry name" value="DnaK_N"/>
</dbReference>
<dbReference type="Proteomes" id="UP000266258">
    <property type="component" value="Unassembled WGS sequence"/>
</dbReference>
<keyword evidence="4" id="KW-0862">Zinc</keyword>
<keyword evidence="10" id="KW-1185">Reference proteome</keyword>
<evidence type="ECO:0000256" key="6">
    <source>
        <dbReference type="SAM" id="Coils"/>
    </source>
</evidence>